<dbReference type="AlphaFoldDB" id="A0A2S2NKC0"/>
<organism evidence="7">
    <name type="scientific">Schizaphis graminum</name>
    <name type="common">Green bug aphid</name>
    <dbReference type="NCBI Taxonomy" id="13262"/>
    <lineage>
        <taxon>Eukaryota</taxon>
        <taxon>Metazoa</taxon>
        <taxon>Ecdysozoa</taxon>
        <taxon>Arthropoda</taxon>
        <taxon>Hexapoda</taxon>
        <taxon>Insecta</taxon>
        <taxon>Pterygota</taxon>
        <taxon>Neoptera</taxon>
        <taxon>Paraneoptera</taxon>
        <taxon>Hemiptera</taxon>
        <taxon>Sternorrhyncha</taxon>
        <taxon>Aphidomorpha</taxon>
        <taxon>Aphidoidea</taxon>
        <taxon>Aphididae</taxon>
        <taxon>Aphidini</taxon>
        <taxon>Schizaphis</taxon>
    </lineage>
</organism>
<evidence type="ECO:0000256" key="4">
    <source>
        <dbReference type="ARBA" id="ARBA00022884"/>
    </source>
</evidence>
<keyword evidence="4 6" id="KW-0694">RNA-binding</keyword>
<evidence type="ECO:0000256" key="1">
    <source>
        <dbReference type="ARBA" id="ARBA00009860"/>
    </source>
</evidence>
<evidence type="ECO:0000256" key="3">
    <source>
        <dbReference type="ARBA" id="ARBA00022845"/>
    </source>
</evidence>
<dbReference type="SUPFAM" id="SSF55418">
    <property type="entry name" value="eIF4e-like"/>
    <property type="match status" value="1"/>
</dbReference>
<evidence type="ECO:0000256" key="5">
    <source>
        <dbReference type="ARBA" id="ARBA00022917"/>
    </source>
</evidence>
<dbReference type="Pfam" id="PF01652">
    <property type="entry name" value="IF4E"/>
    <property type="match status" value="1"/>
</dbReference>
<proteinExistence type="inferred from homology"/>
<keyword evidence="2 6" id="KW-0396">Initiation factor</keyword>
<dbReference type="InterPro" id="IPR023398">
    <property type="entry name" value="TIF_eIF4e-like"/>
</dbReference>
<dbReference type="PANTHER" id="PTHR11960">
    <property type="entry name" value="EUKARYOTIC TRANSLATION INITIATION FACTOR 4E RELATED"/>
    <property type="match status" value="1"/>
</dbReference>
<dbReference type="GO" id="GO:0016281">
    <property type="term" value="C:eukaryotic translation initiation factor 4F complex"/>
    <property type="evidence" value="ECO:0007669"/>
    <property type="project" value="TreeGrafter"/>
</dbReference>
<gene>
    <name evidence="7" type="primary">eif4e1a_0</name>
    <name evidence="7" type="ORF">g.149283</name>
</gene>
<accession>A0A2S2NKC0</accession>
<dbReference type="EMBL" id="GGMR01004988">
    <property type="protein sequence ID" value="MBY17607.1"/>
    <property type="molecule type" value="Transcribed_RNA"/>
</dbReference>
<keyword evidence="3" id="KW-0810">Translation regulation</keyword>
<evidence type="ECO:0000256" key="2">
    <source>
        <dbReference type="ARBA" id="ARBA00022540"/>
    </source>
</evidence>
<dbReference type="PANTHER" id="PTHR11960:SF8">
    <property type="entry name" value="EUKARYOTIC TRANSLATION INITIATION FACTOR 4E1-RELATED"/>
    <property type="match status" value="1"/>
</dbReference>
<sequence>MSQELGKNKHMNMTEDELPKVENKELNETEKGIAKIRLDDKHLLANKWTFWFYEQKSKILEENLHEVFSFDTVEDFWCLFNHIKSPSQLPSQSHYSYFKYGIKPNWDDENNISGGRWLLEFSQKKNFHLVDEYWKKIIMSMIGEVYESSEINGAIISVQNKGIKLSVWTNNASQDNKTTIIAIGRKIKEILGTKDIKMVYECLTSTENKRGSSTKPMFNL</sequence>
<dbReference type="Gene3D" id="3.30.760.10">
    <property type="entry name" value="RNA Cap, Translation Initiation Factor Eif4e"/>
    <property type="match status" value="1"/>
</dbReference>
<name>A0A2S2NKC0_SCHGA</name>
<dbReference type="GO" id="GO:0000340">
    <property type="term" value="F:RNA 7-methylguanosine cap binding"/>
    <property type="evidence" value="ECO:0007669"/>
    <property type="project" value="TreeGrafter"/>
</dbReference>
<dbReference type="InterPro" id="IPR001040">
    <property type="entry name" value="TIF_eIF_4E"/>
</dbReference>
<protein>
    <submittedName>
        <fullName evidence="7">Eukaryotic translation initiation factor 4E-1A</fullName>
    </submittedName>
</protein>
<comment type="similarity">
    <text evidence="1 6">Belongs to the eukaryotic initiation factor 4E family.</text>
</comment>
<dbReference type="GO" id="GO:0003743">
    <property type="term" value="F:translation initiation factor activity"/>
    <property type="evidence" value="ECO:0007669"/>
    <property type="project" value="UniProtKB-KW"/>
</dbReference>
<keyword evidence="5 6" id="KW-0648">Protein biosynthesis</keyword>
<evidence type="ECO:0000313" key="7">
    <source>
        <dbReference type="EMBL" id="MBY17607.1"/>
    </source>
</evidence>
<reference evidence="7" key="1">
    <citation type="submission" date="2018-04" db="EMBL/GenBank/DDBJ databases">
        <title>Transcriptome of Schizaphis graminum biotype I.</title>
        <authorList>
            <person name="Scully E.D."/>
            <person name="Geib S.M."/>
            <person name="Palmer N.A."/>
            <person name="Koch K."/>
            <person name="Bradshaw J."/>
            <person name="Heng-Moss T."/>
            <person name="Sarath G."/>
        </authorList>
    </citation>
    <scope>NUCLEOTIDE SEQUENCE</scope>
</reference>
<evidence type="ECO:0000256" key="6">
    <source>
        <dbReference type="RuleBase" id="RU004374"/>
    </source>
</evidence>
<dbReference type="GO" id="GO:0006417">
    <property type="term" value="P:regulation of translation"/>
    <property type="evidence" value="ECO:0007669"/>
    <property type="project" value="UniProtKB-KW"/>
</dbReference>